<dbReference type="Proteomes" id="UP000240322">
    <property type="component" value="Unassembled WGS sequence"/>
</dbReference>
<dbReference type="EMBL" id="NEXE01000031">
    <property type="protein sequence ID" value="PSN91243.1"/>
    <property type="molecule type" value="Genomic_DNA"/>
</dbReference>
<protein>
    <submittedName>
        <fullName evidence="1">Uncharacterized protein</fullName>
    </submittedName>
</protein>
<comment type="caution">
    <text evidence="1">The sequence shown here is derived from an EMBL/GenBank/DDBJ whole genome shotgun (WGS) entry which is preliminary data.</text>
</comment>
<sequence length="172" mass="19314">MVGLSWGQSGRDKELENLVGQLLVTYFQSAKLGEMIHERLKTSGGVKELRTLIPNPDPGKQPLMVTIKIEPSNEFGLAQEEAAPGTSRVYVVLESPPINISNPYEVKGEVEEIVEGSLNWWASQSTYSWLKLSDWKARVYMLDAEADEEAKEIYETLDSLETKTRQGETHNT</sequence>
<organism evidence="1 2">
    <name type="scientific">Candidatus Marsarchaeota G2 archaeon OSP_D</name>
    <dbReference type="NCBI Taxonomy" id="1978157"/>
    <lineage>
        <taxon>Archaea</taxon>
        <taxon>Candidatus Marsarchaeota</taxon>
        <taxon>Candidatus Marsarchaeota group 2</taxon>
    </lineage>
</organism>
<accession>A0A2R6AY51</accession>
<reference evidence="1 2" key="1">
    <citation type="submission" date="2017-04" db="EMBL/GenBank/DDBJ databases">
        <title>Novel microbial lineages endemic to geothermal iron-oxide mats fill important gaps in the evolutionary history of Archaea.</title>
        <authorList>
            <person name="Jay Z.J."/>
            <person name="Beam J.P."/>
            <person name="Dlakic M."/>
            <person name="Rusch D.B."/>
            <person name="Kozubal M.A."/>
            <person name="Inskeep W.P."/>
        </authorList>
    </citation>
    <scope>NUCLEOTIDE SEQUENCE [LARGE SCALE GENOMIC DNA]</scope>
    <source>
        <strain evidence="1">OSP_D</strain>
    </source>
</reference>
<evidence type="ECO:0000313" key="1">
    <source>
        <dbReference type="EMBL" id="PSN91243.1"/>
    </source>
</evidence>
<evidence type="ECO:0000313" key="2">
    <source>
        <dbReference type="Proteomes" id="UP000240322"/>
    </source>
</evidence>
<proteinExistence type="predicted"/>
<dbReference type="AlphaFoldDB" id="A0A2R6AY51"/>
<gene>
    <name evidence="1" type="ORF">B9Q03_04770</name>
</gene>
<name>A0A2R6AY51_9ARCH</name>